<keyword evidence="3 12" id="KW-0444">Lipid biosynthesis</keyword>
<feature type="active site" description="Charge relay system; for autoendoproteolytic cleavage activity" evidence="12">
    <location>
        <position position="258"/>
    </location>
</feature>
<keyword evidence="5 12" id="KW-0443">Lipid metabolism</keyword>
<accession>A0A423Q2B5</accession>
<evidence type="ECO:0000256" key="5">
    <source>
        <dbReference type="ARBA" id="ARBA00023098"/>
    </source>
</evidence>
<comment type="function">
    <text evidence="12">Catalyzes the formation of phosphatidylethanolamine (PtdEtn) from phosphatidylserine (PtdSer).</text>
</comment>
<dbReference type="InterPro" id="IPR033178">
    <property type="entry name" value="PSD_type1_pro"/>
</dbReference>
<dbReference type="HAMAP" id="MF_00662">
    <property type="entry name" value="PS_decarb_PSD_B_type1"/>
    <property type="match status" value="1"/>
</dbReference>
<comment type="cofactor">
    <cofactor evidence="12">
        <name>pyruvate</name>
        <dbReference type="ChEBI" id="CHEBI:15361"/>
    </cofactor>
    <text evidence="12">Binds 1 pyruvoyl group covalently per subunit.</text>
</comment>
<feature type="active site" description="Charge relay system; for autoendoproteolytic cleavage activity" evidence="12">
    <location>
        <position position="155"/>
    </location>
</feature>
<evidence type="ECO:0000256" key="3">
    <source>
        <dbReference type="ARBA" id="ARBA00022516"/>
    </source>
</evidence>
<evidence type="ECO:0000256" key="2">
    <source>
        <dbReference type="ARBA" id="ARBA00022475"/>
    </source>
</evidence>
<dbReference type="GO" id="GO:0005886">
    <property type="term" value="C:plasma membrane"/>
    <property type="evidence" value="ECO:0007669"/>
    <property type="project" value="UniProtKB-SubCell"/>
</dbReference>
<dbReference type="RefSeq" id="WP_123656680.1">
    <property type="nucleotide sequence ID" value="NZ_AYKG01000001.1"/>
</dbReference>
<keyword evidence="7 12" id="KW-0865">Zymogen</keyword>
<evidence type="ECO:0000256" key="1">
    <source>
        <dbReference type="ARBA" id="ARBA00005189"/>
    </source>
</evidence>
<feature type="site" description="Cleavage (non-hydrolytic); by autocatalysis" evidence="12">
    <location>
        <begin position="257"/>
        <end position="258"/>
    </location>
</feature>
<organism evidence="13 14">
    <name type="scientific">Salinisphaera japonica YTM-1</name>
    <dbReference type="NCBI Taxonomy" id="1209778"/>
    <lineage>
        <taxon>Bacteria</taxon>
        <taxon>Pseudomonadati</taxon>
        <taxon>Pseudomonadota</taxon>
        <taxon>Gammaproteobacteria</taxon>
        <taxon>Salinisphaerales</taxon>
        <taxon>Salinisphaeraceae</taxon>
        <taxon>Salinisphaera</taxon>
    </lineage>
</organism>
<keyword evidence="11 12" id="KW-0670">Pyruvate</keyword>
<proteinExistence type="inferred from homology"/>
<comment type="pathway">
    <text evidence="12">Phospholipid metabolism; phosphatidylethanolamine biosynthesis; phosphatidylethanolamine from CDP-diacylglycerol: step 2/2.</text>
</comment>
<feature type="active site" description="Charge relay system; for autoendoproteolytic cleavage activity" evidence="12">
    <location>
        <position position="99"/>
    </location>
</feature>
<feature type="chain" id="PRO_5023507746" description="Phosphatidylserine decarboxylase beta chain" evidence="12">
    <location>
        <begin position="1"/>
        <end position="257"/>
    </location>
</feature>
<dbReference type="PANTHER" id="PTHR10067:SF6">
    <property type="entry name" value="PHOSPHATIDYLSERINE DECARBOXYLASE PROENZYME, MITOCHONDRIAL"/>
    <property type="match status" value="1"/>
</dbReference>
<protein>
    <recommendedName>
        <fullName evidence="12">Phosphatidylserine decarboxylase proenzyme</fullName>
        <ecNumber evidence="12">4.1.1.65</ecNumber>
    </recommendedName>
    <component>
        <recommendedName>
            <fullName evidence="12">Phosphatidylserine decarboxylase alpha chain</fullName>
        </recommendedName>
    </component>
    <component>
        <recommendedName>
            <fullName evidence="12">Phosphatidylserine decarboxylase beta chain</fullName>
        </recommendedName>
    </component>
</protein>
<comment type="pathway">
    <text evidence="1">Lipid metabolism.</text>
</comment>
<evidence type="ECO:0000256" key="9">
    <source>
        <dbReference type="ARBA" id="ARBA00023239"/>
    </source>
</evidence>
<gene>
    <name evidence="12" type="primary">psd</name>
    <name evidence="13" type="ORF">SAJA_00445</name>
</gene>
<comment type="PTM">
    <text evidence="12">Is synthesized initially as an inactive proenzyme. Formation of the active enzyme involves a self-maturation process in which the active site pyruvoyl group is generated from an internal serine residue via an autocatalytic post-translational modification. Two non-identical subunits are generated from the proenzyme in this reaction, and the pyruvate is formed at the N-terminus of the alpha chain, which is derived from the carboxyl end of the proenzyme. The autoendoproteolytic cleavage occurs by a canonical serine protease mechanism, in which the side chain hydroxyl group of the serine supplies its oxygen atom to form the C-terminus of the beta chain, while the remainder of the serine residue undergoes an oxidative deamination to produce ammonia and the pyruvoyl prosthetic group on the alpha chain. During this reaction, the Ser that is part of the protease active site of the proenzyme becomes the pyruvoyl prosthetic group, which constitutes an essential element of the active site of the mature decarboxylase.</text>
</comment>
<keyword evidence="2 12" id="KW-1003">Cell membrane</keyword>
<keyword evidence="6 12" id="KW-0472">Membrane</keyword>
<dbReference type="GO" id="GO:0006646">
    <property type="term" value="P:phosphatidylethanolamine biosynthetic process"/>
    <property type="evidence" value="ECO:0007669"/>
    <property type="project" value="UniProtKB-UniRule"/>
</dbReference>
<comment type="subunit">
    <text evidence="12">Heterodimer of a large membrane-associated beta subunit and a small pyruvoyl-containing alpha subunit.</text>
</comment>
<evidence type="ECO:0000256" key="11">
    <source>
        <dbReference type="ARBA" id="ARBA00023317"/>
    </source>
</evidence>
<dbReference type="AlphaFoldDB" id="A0A423Q2B5"/>
<evidence type="ECO:0000256" key="6">
    <source>
        <dbReference type="ARBA" id="ARBA00023136"/>
    </source>
</evidence>
<keyword evidence="10 12" id="KW-1208">Phospholipid metabolism</keyword>
<keyword evidence="14" id="KW-1185">Reference proteome</keyword>
<name>A0A423Q2B5_9GAMM</name>
<dbReference type="EMBL" id="AYKG01000001">
    <property type="protein sequence ID" value="ROO32749.1"/>
    <property type="molecule type" value="Genomic_DNA"/>
</dbReference>
<dbReference type="InterPro" id="IPR033177">
    <property type="entry name" value="PSD-B"/>
</dbReference>
<dbReference type="GO" id="GO:0004609">
    <property type="term" value="F:phosphatidylserine decarboxylase activity"/>
    <property type="evidence" value="ECO:0007669"/>
    <property type="project" value="UniProtKB-UniRule"/>
</dbReference>
<comment type="subcellular location">
    <subcellularLocation>
        <location evidence="12">Cell membrane</location>
        <topology evidence="12">Peripheral membrane protein</topology>
    </subcellularLocation>
</comment>
<dbReference type="Pfam" id="PF02666">
    <property type="entry name" value="PS_Dcarbxylase"/>
    <property type="match status" value="1"/>
</dbReference>
<comment type="caution">
    <text evidence="13">The sequence shown here is derived from an EMBL/GenBank/DDBJ whole genome shotgun (WGS) entry which is preliminary data.</text>
</comment>
<evidence type="ECO:0000256" key="10">
    <source>
        <dbReference type="ARBA" id="ARBA00023264"/>
    </source>
</evidence>
<evidence type="ECO:0000313" key="13">
    <source>
        <dbReference type="EMBL" id="ROO32749.1"/>
    </source>
</evidence>
<keyword evidence="8 12" id="KW-0594">Phospholipid biosynthesis</keyword>
<feature type="modified residue" description="Pyruvic acid (Ser); by autocatalysis" evidence="12">
    <location>
        <position position="258"/>
    </location>
</feature>
<evidence type="ECO:0000256" key="12">
    <source>
        <dbReference type="HAMAP-Rule" id="MF_00662"/>
    </source>
</evidence>
<dbReference type="Proteomes" id="UP000285310">
    <property type="component" value="Unassembled WGS sequence"/>
</dbReference>
<feature type="active site" description="Schiff-base intermediate with substrate; via pyruvic acid; for decarboxylase activity" evidence="12">
    <location>
        <position position="258"/>
    </location>
</feature>
<evidence type="ECO:0000256" key="8">
    <source>
        <dbReference type="ARBA" id="ARBA00023209"/>
    </source>
</evidence>
<evidence type="ECO:0000256" key="4">
    <source>
        <dbReference type="ARBA" id="ARBA00022793"/>
    </source>
</evidence>
<dbReference type="NCBIfam" id="TIGR00163">
    <property type="entry name" value="PS_decarb"/>
    <property type="match status" value="1"/>
</dbReference>
<dbReference type="InParanoid" id="A0A423Q2B5"/>
<dbReference type="PANTHER" id="PTHR10067">
    <property type="entry name" value="PHOSPHATIDYLSERINE DECARBOXYLASE"/>
    <property type="match status" value="1"/>
</dbReference>
<keyword evidence="4 12" id="KW-0210">Decarboxylase</keyword>
<dbReference type="FunCoup" id="A0A423Q2B5">
    <property type="interactions" value="328"/>
</dbReference>
<evidence type="ECO:0000313" key="14">
    <source>
        <dbReference type="Proteomes" id="UP000285310"/>
    </source>
</evidence>
<evidence type="ECO:0000256" key="7">
    <source>
        <dbReference type="ARBA" id="ARBA00023145"/>
    </source>
</evidence>
<dbReference type="UniPathway" id="UPA00558">
    <property type="reaction ID" value="UER00616"/>
</dbReference>
<sequence length="291" mass="31352">MPTAPNASPGDRLFAGLLSCLPTRLISHGAFWLADNTTPWLKRALIGAFLKGYPAVDMQEAAEPDPAAYASFNAFFTRALAAGQRPVPAAGNALACPVDGQLGAFGDIEYGRIFQTKGLAYDLAELLADPDLAARFAGGRYATLYLAPHDYHRVHMPLAGRLLSTRYVPGRLFGVNPRCVRAVPRLFTRNERLVSVFETAAGPMAVVMVGAFIVGGIHDVATGRICPPHRRSPRRTDFDDKAPAYARGDEMGHFCLGSSAILVFGRDAVDFAPELASGQAVRLNQSLGRRR</sequence>
<keyword evidence="9 12" id="KW-0456">Lyase</keyword>
<dbReference type="OrthoDB" id="9802030at2"/>
<comment type="catalytic activity">
    <reaction evidence="12">
        <text>a 1,2-diacyl-sn-glycero-3-phospho-L-serine + H(+) = a 1,2-diacyl-sn-glycero-3-phosphoethanolamine + CO2</text>
        <dbReference type="Rhea" id="RHEA:20828"/>
        <dbReference type="ChEBI" id="CHEBI:15378"/>
        <dbReference type="ChEBI" id="CHEBI:16526"/>
        <dbReference type="ChEBI" id="CHEBI:57262"/>
        <dbReference type="ChEBI" id="CHEBI:64612"/>
        <dbReference type="EC" id="4.1.1.65"/>
    </reaction>
</comment>
<feature type="chain" id="PRO_5023507747" description="Phosphatidylserine decarboxylase alpha chain" evidence="12">
    <location>
        <begin position="258"/>
        <end position="291"/>
    </location>
</feature>
<reference evidence="13 14" key="1">
    <citation type="submission" date="2013-10" db="EMBL/GenBank/DDBJ databases">
        <title>Salinisphaera japonica YTM-1 Genome Sequencing.</title>
        <authorList>
            <person name="Lai Q."/>
            <person name="Li C."/>
            <person name="Shao Z."/>
        </authorList>
    </citation>
    <scope>NUCLEOTIDE SEQUENCE [LARGE SCALE GENOMIC DNA]</scope>
    <source>
        <strain evidence="13 14">YTM-1</strain>
    </source>
</reference>
<dbReference type="InterPro" id="IPR003817">
    <property type="entry name" value="PS_Dcarbxylase"/>
</dbReference>
<comment type="similarity">
    <text evidence="12">Belongs to the phosphatidylserine decarboxylase family. PSD-B subfamily. Prokaryotic type I sub-subfamily.</text>
</comment>
<dbReference type="EC" id="4.1.1.65" evidence="12"/>